<keyword evidence="2" id="KW-0808">Transferase</keyword>
<name>A0A7X0DNQ6_NOVIT</name>
<dbReference type="InterPro" id="IPR011009">
    <property type="entry name" value="Kinase-like_dom_sf"/>
</dbReference>
<keyword evidence="3" id="KW-1185">Reference proteome</keyword>
<evidence type="ECO:0000259" key="1">
    <source>
        <dbReference type="Pfam" id="PF01636"/>
    </source>
</evidence>
<proteinExistence type="predicted"/>
<dbReference type="EMBL" id="JACIIX010000006">
    <property type="protein sequence ID" value="MBB6210467.1"/>
    <property type="molecule type" value="Genomic_DNA"/>
</dbReference>
<gene>
    <name evidence="2" type="ORF">FHS48_001883</name>
</gene>
<dbReference type="SUPFAM" id="SSF56112">
    <property type="entry name" value="Protein kinase-like (PK-like)"/>
    <property type="match status" value="1"/>
</dbReference>
<dbReference type="Proteomes" id="UP000544872">
    <property type="component" value="Unassembled WGS sequence"/>
</dbReference>
<comment type="caution">
    <text evidence="2">The sequence shown here is derived from an EMBL/GenBank/DDBJ whole genome shotgun (WGS) entry which is preliminary data.</text>
</comment>
<protein>
    <submittedName>
        <fullName evidence="2">Kanamycin kinase</fullName>
        <ecNumber evidence="2">2.7.1.95</ecNumber>
    </submittedName>
</protein>
<dbReference type="Pfam" id="PF01636">
    <property type="entry name" value="APH"/>
    <property type="match status" value="1"/>
</dbReference>
<dbReference type="AlphaFoldDB" id="A0A7X0DNQ6"/>
<feature type="domain" description="Aminoglycoside phosphotransferase" evidence="1">
    <location>
        <begin position="1"/>
        <end position="194"/>
    </location>
</feature>
<evidence type="ECO:0000313" key="3">
    <source>
        <dbReference type="Proteomes" id="UP000544872"/>
    </source>
</evidence>
<evidence type="ECO:0000313" key="2">
    <source>
        <dbReference type="EMBL" id="MBB6210467.1"/>
    </source>
</evidence>
<dbReference type="InterPro" id="IPR002575">
    <property type="entry name" value="Aminoglycoside_PTrfase"/>
</dbReference>
<dbReference type="Gene3D" id="3.90.1200.10">
    <property type="match status" value="1"/>
</dbReference>
<dbReference type="EC" id="2.7.1.95" evidence="2"/>
<dbReference type="GO" id="GO:0008910">
    <property type="term" value="F:kanamycin kinase activity"/>
    <property type="evidence" value="ECO:0007669"/>
    <property type="project" value="UniProtKB-EC"/>
</dbReference>
<reference evidence="2 3" key="1">
    <citation type="submission" date="2020-08" db="EMBL/GenBank/DDBJ databases">
        <title>Genomic Encyclopedia of Type Strains, Phase IV (KMG-IV): sequencing the most valuable type-strain genomes for metagenomic binning, comparative biology and taxonomic classification.</title>
        <authorList>
            <person name="Goeker M."/>
        </authorList>
    </citation>
    <scope>NUCLEOTIDE SEQUENCE [LARGE SCALE GENOMIC DNA]</scope>
    <source>
        <strain evidence="2 3">DSM 11590</strain>
    </source>
</reference>
<sequence length="201" mass="22326">MLRWLAGRLSVPEVVATAETDHGAFMITRALPGDPLFTRIDAGKPVEGLFLEALRLVQAVPVAECPFDAGVFPRLTELDYLLAQGLAAEDIDLSPWPGLTGPEDLRAHLHATRPAEDSGEDPVFSHGDLGDSNILIDSRETLHFIDLGRGGRADRWLDIAFLCRNLREEVSAEAEQAFLRQLGRPDAPDRRRFFEQLDELF</sequence>
<organism evidence="2 3">
    <name type="scientific">Novispirillum itersonii</name>
    <name type="common">Aquaspirillum itersonii</name>
    <dbReference type="NCBI Taxonomy" id="189"/>
    <lineage>
        <taxon>Bacteria</taxon>
        <taxon>Pseudomonadati</taxon>
        <taxon>Pseudomonadota</taxon>
        <taxon>Alphaproteobacteria</taxon>
        <taxon>Rhodospirillales</taxon>
        <taxon>Novispirillaceae</taxon>
        <taxon>Novispirillum</taxon>
    </lineage>
</organism>
<keyword evidence="2" id="KW-0418">Kinase</keyword>
<accession>A0A7X0DNQ6</accession>